<dbReference type="AlphaFoldDB" id="A0A4S8W377"/>
<name>A0A4S8W377_AURPU</name>
<protein>
    <recommendedName>
        <fullName evidence="2">BTB domain-containing protein</fullName>
    </recommendedName>
</protein>
<accession>A0A4S8W377</accession>
<dbReference type="Gene3D" id="3.30.710.10">
    <property type="entry name" value="Potassium Channel Kv1.1, Chain A"/>
    <property type="match status" value="1"/>
</dbReference>
<gene>
    <name evidence="3" type="ORF">D6D24_02774</name>
</gene>
<dbReference type="Proteomes" id="UP000308014">
    <property type="component" value="Unassembled WGS sequence"/>
</dbReference>
<feature type="compositionally biased region" description="Polar residues" evidence="1">
    <location>
        <begin position="1"/>
        <end position="12"/>
    </location>
</feature>
<dbReference type="EMBL" id="QZAJ01000064">
    <property type="protein sequence ID" value="THW19549.1"/>
    <property type="molecule type" value="Genomic_DNA"/>
</dbReference>
<evidence type="ECO:0000256" key="1">
    <source>
        <dbReference type="SAM" id="MobiDB-lite"/>
    </source>
</evidence>
<dbReference type="InterPro" id="IPR011333">
    <property type="entry name" value="SKP1/BTB/POZ_sf"/>
</dbReference>
<feature type="domain" description="BTB" evidence="2">
    <location>
        <begin position="32"/>
        <end position="101"/>
    </location>
</feature>
<evidence type="ECO:0000313" key="4">
    <source>
        <dbReference type="Proteomes" id="UP000308014"/>
    </source>
</evidence>
<evidence type="ECO:0000313" key="3">
    <source>
        <dbReference type="EMBL" id="THW19549.1"/>
    </source>
</evidence>
<dbReference type="PANTHER" id="PTHR47843:SF2">
    <property type="entry name" value="BTB DOMAIN-CONTAINING PROTEIN"/>
    <property type="match status" value="1"/>
</dbReference>
<proteinExistence type="predicted"/>
<dbReference type="SMART" id="SM00225">
    <property type="entry name" value="BTB"/>
    <property type="match status" value="1"/>
</dbReference>
<organism evidence="3 4">
    <name type="scientific">Aureobasidium pullulans</name>
    <name type="common">Black yeast</name>
    <name type="synonym">Pullularia pullulans</name>
    <dbReference type="NCBI Taxonomy" id="5580"/>
    <lineage>
        <taxon>Eukaryota</taxon>
        <taxon>Fungi</taxon>
        <taxon>Dikarya</taxon>
        <taxon>Ascomycota</taxon>
        <taxon>Pezizomycotina</taxon>
        <taxon>Dothideomycetes</taxon>
        <taxon>Dothideomycetidae</taxon>
        <taxon>Dothideales</taxon>
        <taxon>Saccotheciaceae</taxon>
        <taxon>Aureobasidium</taxon>
    </lineage>
</organism>
<feature type="region of interest" description="Disordered" evidence="1">
    <location>
        <begin position="1"/>
        <end position="24"/>
    </location>
</feature>
<dbReference type="SUPFAM" id="SSF54695">
    <property type="entry name" value="POZ domain"/>
    <property type="match status" value="1"/>
</dbReference>
<dbReference type="InterPro" id="IPR000210">
    <property type="entry name" value="BTB/POZ_dom"/>
</dbReference>
<sequence length="230" mass="26408">MSTPPKEQSAPSPSKGAVSTPDKWPSRDLFRDSVTLVVGKSKKAYTLHKGLLCFYSDYFRAAFNGSFKEAAERKIELSDVEEEVFEFFQLWLYTRRLNLFDTTFSMLAKLWIFGDQHQMPLLQNCSIDTMLLKRIKQNTFAPNVLRVAYANTLAGSPLRRAAIDIASSLVIQDHANSMLRADFEEEWSVESLIDLVRVIESRDKALPQYSLPKRDECYYHVHGKDEQCPK</sequence>
<dbReference type="PANTHER" id="PTHR47843">
    <property type="entry name" value="BTB DOMAIN-CONTAINING PROTEIN-RELATED"/>
    <property type="match status" value="1"/>
</dbReference>
<evidence type="ECO:0000259" key="2">
    <source>
        <dbReference type="PROSITE" id="PS50097"/>
    </source>
</evidence>
<reference evidence="3 4" key="1">
    <citation type="submission" date="2018-10" db="EMBL/GenBank/DDBJ databases">
        <title>Fifty Aureobasidium pullulans genomes reveal a recombining polyextremotolerant generalist.</title>
        <authorList>
            <person name="Gostincar C."/>
            <person name="Turk M."/>
            <person name="Zajc J."/>
            <person name="Gunde-Cimerman N."/>
        </authorList>
    </citation>
    <scope>NUCLEOTIDE SEQUENCE [LARGE SCALE GENOMIC DNA]</scope>
    <source>
        <strain evidence="3 4">EXF-11318</strain>
    </source>
</reference>
<dbReference type="PROSITE" id="PS50097">
    <property type="entry name" value="BTB"/>
    <property type="match status" value="1"/>
</dbReference>
<comment type="caution">
    <text evidence="3">The sequence shown here is derived from an EMBL/GenBank/DDBJ whole genome shotgun (WGS) entry which is preliminary data.</text>
</comment>
<dbReference type="CDD" id="cd18186">
    <property type="entry name" value="BTB_POZ_ZBTB_KLHL-like"/>
    <property type="match status" value="1"/>
</dbReference>
<dbReference type="Pfam" id="PF00651">
    <property type="entry name" value="BTB"/>
    <property type="match status" value="1"/>
</dbReference>